<dbReference type="Proteomes" id="UP000236248">
    <property type="component" value="Chromosome NCAV"/>
</dbReference>
<evidence type="ECO:0000256" key="1">
    <source>
        <dbReference type="ARBA" id="ARBA00005043"/>
    </source>
</evidence>
<dbReference type="GeneID" id="41595434"/>
<gene>
    <name evidence="20" type="ORF">NCAV_1439</name>
</gene>
<dbReference type="GO" id="GO:0106261">
    <property type="term" value="F:tRNA uridine(34) acetyltransferase activity"/>
    <property type="evidence" value="ECO:0007669"/>
    <property type="project" value="UniProtKB-EC"/>
</dbReference>
<dbReference type="AlphaFoldDB" id="A0A2K5ASI9"/>
<dbReference type="PANTHER" id="PTHR11135">
    <property type="entry name" value="HISTONE ACETYLTRANSFERASE-RELATED"/>
    <property type="match status" value="1"/>
</dbReference>
<comment type="pathway">
    <text evidence="1">tRNA modification; 5-methoxycarbonylmethyl-2-thiouridine-tRNA biosynthesis.</text>
</comment>
<dbReference type="RefSeq" id="WP_103286769.1">
    <property type="nucleotide sequence ID" value="NZ_LT981265.1"/>
</dbReference>
<dbReference type="PIRSF" id="PIRSF005669">
    <property type="entry name" value="Hist_AcTrfase_ELP3"/>
    <property type="match status" value="1"/>
</dbReference>
<dbReference type="InterPro" id="IPR039661">
    <property type="entry name" value="ELP3"/>
</dbReference>
<keyword evidence="5" id="KW-0820">tRNA-binding</keyword>
<comment type="catalytic activity">
    <reaction evidence="16">
        <text>uridine(34) in tRNA + acetyl-CoA + S-adenosyl-L-methionine + H2O = 5-(carboxymethyl)uridine(34) in tRNA + 5'-deoxyadenosine + L-methionine + CoA + 2 H(+)</text>
        <dbReference type="Rhea" id="RHEA:61020"/>
        <dbReference type="Rhea" id="RHEA-COMP:10407"/>
        <dbReference type="Rhea" id="RHEA-COMP:11727"/>
        <dbReference type="ChEBI" id="CHEBI:15377"/>
        <dbReference type="ChEBI" id="CHEBI:15378"/>
        <dbReference type="ChEBI" id="CHEBI:17319"/>
        <dbReference type="ChEBI" id="CHEBI:57287"/>
        <dbReference type="ChEBI" id="CHEBI:57288"/>
        <dbReference type="ChEBI" id="CHEBI:57844"/>
        <dbReference type="ChEBI" id="CHEBI:59789"/>
        <dbReference type="ChEBI" id="CHEBI:65315"/>
        <dbReference type="ChEBI" id="CHEBI:74882"/>
        <dbReference type="EC" id="2.3.1.311"/>
    </reaction>
    <physiologicalReaction direction="left-to-right" evidence="16">
        <dbReference type="Rhea" id="RHEA:61021"/>
    </physiologicalReaction>
</comment>
<dbReference type="PROSITE" id="PS51186">
    <property type="entry name" value="GNAT"/>
    <property type="match status" value="1"/>
</dbReference>
<name>A0A2K5ASI9_9ARCH</name>
<dbReference type="SMART" id="SM00729">
    <property type="entry name" value="Elp3"/>
    <property type="match status" value="1"/>
</dbReference>
<dbReference type="InterPro" id="IPR013785">
    <property type="entry name" value="Aldolase_TIM"/>
</dbReference>
<dbReference type="GO" id="GO:0000049">
    <property type="term" value="F:tRNA binding"/>
    <property type="evidence" value="ECO:0007669"/>
    <property type="project" value="UniProtKB-KW"/>
</dbReference>
<comment type="similarity">
    <text evidence="2">Belongs to the ELP3 family.</text>
</comment>
<dbReference type="NCBIfam" id="TIGR01211">
    <property type="entry name" value="ELP3"/>
    <property type="match status" value="1"/>
</dbReference>
<feature type="binding site" evidence="17">
    <location>
        <position position="122"/>
    </location>
    <ligand>
        <name>[4Fe-4S] cluster</name>
        <dbReference type="ChEBI" id="CHEBI:49883"/>
        <note>4Fe-4S-S-AdoMet</note>
    </ligand>
</feature>
<dbReference type="PANTHER" id="PTHR11135:SF0">
    <property type="entry name" value="ELONGATOR COMPLEX PROTEIN 3"/>
    <property type="match status" value="1"/>
</dbReference>
<evidence type="ECO:0000259" key="18">
    <source>
        <dbReference type="PROSITE" id="PS51186"/>
    </source>
</evidence>
<keyword evidence="6 20" id="KW-0808">Transferase</keyword>
<evidence type="ECO:0000256" key="3">
    <source>
        <dbReference type="ARBA" id="ARBA00020266"/>
    </source>
</evidence>
<dbReference type="GO" id="GO:0046872">
    <property type="term" value="F:metal ion binding"/>
    <property type="evidence" value="ECO:0007669"/>
    <property type="project" value="UniProtKB-KW"/>
</dbReference>
<keyword evidence="7" id="KW-0949">S-adenosyl-L-methionine</keyword>
<dbReference type="InterPro" id="IPR000182">
    <property type="entry name" value="GNAT_dom"/>
</dbReference>
<evidence type="ECO:0000256" key="6">
    <source>
        <dbReference type="ARBA" id="ARBA00022679"/>
    </source>
</evidence>
<evidence type="ECO:0000256" key="14">
    <source>
        <dbReference type="ARBA" id="ARBA00030769"/>
    </source>
</evidence>
<comment type="cofactor">
    <cofactor evidence="17">
        <name>[4Fe-4S] cluster</name>
        <dbReference type="ChEBI" id="CHEBI:49883"/>
    </cofactor>
    <text evidence="17">Binds 1 [4Fe-4S] cluster. The cluster is coordinated with 3 cysteines and an exchangeable S-adenosyl-L-methionine.</text>
</comment>
<dbReference type="PROSITE" id="PS51918">
    <property type="entry name" value="RADICAL_SAM"/>
    <property type="match status" value="1"/>
</dbReference>
<feature type="domain" description="N-acetyltransferase" evidence="18">
    <location>
        <begin position="510"/>
        <end position="565"/>
    </location>
</feature>
<organism evidence="20 21">
    <name type="scientific">Candidatus Nitrosocaldus cavascurensis</name>
    <dbReference type="NCBI Taxonomy" id="2058097"/>
    <lineage>
        <taxon>Archaea</taxon>
        <taxon>Nitrososphaerota</taxon>
        <taxon>Nitrososphaeria</taxon>
        <taxon>Candidatus Nitrosocaldales</taxon>
        <taxon>Candidatus Nitrosocaldaceae</taxon>
        <taxon>Candidatus Nitrosocaldus</taxon>
    </lineage>
</organism>
<dbReference type="GO" id="GO:0051539">
    <property type="term" value="F:4 iron, 4 sulfur cluster binding"/>
    <property type="evidence" value="ECO:0007669"/>
    <property type="project" value="UniProtKB-KW"/>
</dbReference>
<evidence type="ECO:0000256" key="4">
    <source>
        <dbReference type="ARBA" id="ARBA00022485"/>
    </source>
</evidence>
<evidence type="ECO:0000259" key="19">
    <source>
        <dbReference type="PROSITE" id="PS51918"/>
    </source>
</evidence>
<evidence type="ECO:0000256" key="11">
    <source>
        <dbReference type="ARBA" id="ARBA00023004"/>
    </source>
</evidence>
<keyword evidence="4" id="KW-0004">4Fe-4S</keyword>
<keyword evidence="12 17" id="KW-0411">Iron-sulfur</keyword>
<dbReference type="GO" id="GO:0002926">
    <property type="term" value="P:tRNA wobble base 5-methoxycarbonylmethyl-2-thiouridinylation"/>
    <property type="evidence" value="ECO:0007669"/>
    <property type="project" value="TreeGrafter"/>
</dbReference>
<keyword evidence="11 17" id="KW-0408">Iron</keyword>
<evidence type="ECO:0000256" key="9">
    <source>
        <dbReference type="ARBA" id="ARBA00022723"/>
    </source>
</evidence>
<dbReference type="InterPro" id="IPR007197">
    <property type="entry name" value="rSAM"/>
</dbReference>
<dbReference type="InterPro" id="IPR056591">
    <property type="entry name" value="ELP3-like_N"/>
</dbReference>
<sequence>MQIQDSNEGSYEIACMEIAKTLIDDPCIDRLKVKKIIKAIANKYSLPTLPKNSDILAYVESYYHKNGKTSGSDLASEPLLDDKFARLKMLLMVKPSRTASGVAVISVMPKPYPCPHGRCIYCPGGVEVNIPNSYTPSSPATIVAMRHGYDPYMQIRSKLDALARNGHYTSKVELVIVGGTFLFMPIEYQRWFIKSCYDALNGFRSSTLEEAIAYNEHAEVRNVGFTVETKPDYCKEEHVDLMLSYGITRVEIGVQALNDRVYRLVNRGHTLQDVVDAFRIARDAGYKIVAHMMPGLPGSSIEQDIEEFRMLFNDPRFKPDMIKVYPTLVLKDTPLYKLYERGEYKPYSEEQFIELIARIKSMVPRWVRIMRIQREVDSSEIVAGVRHGNARQLALKRLREQGLKCRCIRCREAGLNYASNIGTTNTTTTSIDPSRAVLLREDYDAGNGREVFLSYEDPEQDLLFGFLRLRKVSSYAHRDEVKGNSNNTCIVRELHVYGQVLPLHKHYPWSYQHRGFGRMLMEEAERIARDEFHASKLLVISAVGTREYYKKLGYVQEGPYMGREL</sequence>
<dbReference type="SFLD" id="SFLDF00344">
    <property type="entry name" value="ELP3-like"/>
    <property type="match status" value="1"/>
</dbReference>
<dbReference type="InterPro" id="IPR006638">
    <property type="entry name" value="Elp3/MiaA/NifB-like_rSAM"/>
</dbReference>
<evidence type="ECO:0000256" key="15">
    <source>
        <dbReference type="ARBA" id="ARBA00044771"/>
    </source>
</evidence>
<dbReference type="CDD" id="cd01335">
    <property type="entry name" value="Radical_SAM"/>
    <property type="match status" value="1"/>
</dbReference>
<dbReference type="KEGG" id="ncv:NCAV_1439"/>
<dbReference type="Gene3D" id="3.40.630.30">
    <property type="match status" value="1"/>
</dbReference>
<keyword evidence="10" id="KW-0694">RNA-binding</keyword>
<evidence type="ECO:0000256" key="12">
    <source>
        <dbReference type="ARBA" id="ARBA00023014"/>
    </source>
</evidence>
<accession>A0A2K5ASI9</accession>
<dbReference type="Pfam" id="PF16199">
    <property type="entry name" value="Radical_SAM_C"/>
    <property type="match status" value="1"/>
</dbReference>
<dbReference type="SFLD" id="SFLDG01086">
    <property type="entry name" value="elongater_protein-like"/>
    <property type="match status" value="1"/>
</dbReference>
<dbReference type="InterPro" id="IPR032432">
    <property type="entry name" value="Radical_SAM_C"/>
</dbReference>
<keyword evidence="8" id="KW-0819">tRNA processing</keyword>
<dbReference type="Pfam" id="PF23613">
    <property type="entry name" value="ELP3_N"/>
    <property type="match status" value="1"/>
</dbReference>
<dbReference type="EC" id="2.3.1.311" evidence="15"/>
<feature type="binding site" evidence="17">
    <location>
        <position position="119"/>
    </location>
    <ligand>
        <name>[4Fe-4S] cluster</name>
        <dbReference type="ChEBI" id="CHEBI:49883"/>
        <note>4Fe-4S-S-AdoMet</note>
    </ligand>
</feature>
<evidence type="ECO:0000313" key="21">
    <source>
        <dbReference type="Proteomes" id="UP000236248"/>
    </source>
</evidence>
<dbReference type="SUPFAM" id="SSF102114">
    <property type="entry name" value="Radical SAM enzymes"/>
    <property type="match status" value="1"/>
</dbReference>
<keyword evidence="21" id="KW-1185">Reference proteome</keyword>
<evidence type="ECO:0000256" key="17">
    <source>
        <dbReference type="PIRSR" id="PIRSR005669-1"/>
    </source>
</evidence>
<dbReference type="InterPro" id="IPR034687">
    <property type="entry name" value="ELP3-like"/>
</dbReference>
<evidence type="ECO:0000256" key="2">
    <source>
        <dbReference type="ARBA" id="ARBA00005494"/>
    </source>
</evidence>
<feature type="binding site" evidence="17">
    <location>
        <position position="114"/>
    </location>
    <ligand>
        <name>[4Fe-4S] cluster</name>
        <dbReference type="ChEBI" id="CHEBI:49883"/>
        <note>4Fe-4S-S-AdoMet</note>
    </ligand>
</feature>
<dbReference type="SFLD" id="SFLDG01082">
    <property type="entry name" value="B12-binding_domain_containing"/>
    <property type="match status" value="1"/>
</dbReference>
<keyword evidence="13 20" id="KW-0012">Acyltransferase</keyword>
<reference evidence="21" key="1">
    <citation type="submission" date="2018-01" db="EMBL/GenBank/DDBJ databases">
        <authorList>
            <person name="Kerou L M."/>
        </authorList>
    </citation>
    <scope>NUCLEOTIDE SEQUENCE [LARGE SCALE GENOMIC DNA]</scope>
    <source>
        <strain evidence="21">SCU2</strain>
    </source>
</reference>
<evidence type="ECO:0000256" key="13">
    <source>
        <dbReference type="ARBA" id="ARBA00023315"/>
    </source>
</evidence>
<dbReference type="Gene3D" id="3.20.20.70">
    <property type="entry name" value="Aldolase class I"/>
    <property type="match status" value="1"/>
</dbReference>
<dbReference type="SFLD" id="SFLDS00029">
    <property type="entry name" value="Radical_SAM"/>
    <property type="match status" value="1"/>
</dbReference>
<evidence type="ECO:0000256" key="16">
    <source>
        <dbReference type="ARBA" id="ARBA00047372"/>
    </source>
</evidence>
<dbReference type="InterPro" id="IPR016181">
    <property type="entry name" value="Acyl_CoA_acyltransferase"/>
</dbReference>
<protein>
    <recommendedName>
        <fullName evidence="3">Elongator complex protein 3</fullName>
        <ecNumber evidence="15">2.3.1.311</ecNumber>
    </recommendedName>
    <alternativeName>
        <fullName evidence="14">tRNA uridine(34) acetyltransferase</fullName>
    </alternativeName>
</protein>
<evidence type="ECO:0000256" key="5">
    <source>
        <dbReference type="ARBA" id="ARBA00022555"/>
    </source>
</evidence>
<dbReference type="GO" id="GO:0005737">
    <property type="term" value="C:cytoplasm"/>
    <property type="evidence" value="ECO:0007669"/>
    <property type="project" value="TreeGrafter"/>
</dbReference>
<evidence type="ECO:0000256" key="10">
    <source>
        <dbReference type="ARBA" id="ARBA00022884"/>
    </source>
</evidence>
<dbReference type="Pfam" id="PF04055">
    <property type="entry name" value="Radical_SAM"/>
    <property type="match status" value="1"/>
</dbReference>
<evidence type="ECO:0000256" key="7">
    <source>
        <dbReference type="ARBA" id="ARBA00022691"/>
    </source>
</evidence>
<evidence type="ECO:0000256" key="8">
    <source>
        <dbReference type="ARBA" id="ARBA00022694"/>
    </source>
</evidence>
<feature type="domain" description="Radical SAM core" evidence="19">
    <location>
        <begin position="97"/>
        <end position="365"/>
    </location>
</feature>
<proteinExistence type="inferred from homology"/>
<dbReference type="SUPFAM" id="SSF55729">
    <property type="entry name" value="Acyl-CoA N-acyltransferases (Nat)"/>
    <property type="match status" value="1"/>
</dbReference>
<dbReference type="EMBL" id="LT981265">
    <property type="protein sequence ID" value="SPC34605.1"/>
    <property type="molecule type" value="Genomic_DNA"/>
</dbReference>
<evidence type="ECO:0000313" key="20">
    <source>
        <dbReference type="EMBL" id="SPC34605.1"/>
    </source>
</evidence>
<dbReference type="InterPro" id="IPR058240">
    <property type="entry name" value="rSAM_sf"/>
</dbReference>
<keyword evidence="9 17" id="KW-0479">Metal-binding</keyword>